<gene>
    <name evidence="1" type="ORF">EHS13_15685</name>
</gene>
<dbReference type="KEGG" id="ppsc:EHS13_15685"/>
<protein>
    <recommendedName>
        <fullName evidence="3">DNA alkylation repair protein</fullName>
    </recommendedName>
</protein>
<evidence type="ECO:0000313" key="2">
    <source>
        <dbReference type="Proteomes" id="UP000426246"/>
    </source>
</evidence>
<dbReference type="EMBL" id="CP034235">
    <property type="protein sequence ID" value="QGQ96216.1"/>
    <property type="molecule type" value="Genomic_DNA"/>
</dbReference>
<keyword evidence="2" id="KW-1185">Reference proteome</keyword>
<accession>A0A6B8RLC1</accession>
<reference evidence="2" key="1">
    <citation type="submission" date="2018-11" db="EMBL/GenBank/DDBJ databases">
        <title>Complete genome sequence of Paenibacillus sp. ML311-T8.</title>
        <authorList>
            <person name="Nam Y.-D."/>
            <person name="Kang J."/>
            <person name="Chung W.-H."/>
            <person name="Park Y.S."/>
        </authorList>
    </citation>
    <scope>NUCLEOTIDE SEQUENCE [LARGE SCALE GENOMIC DNA]</scope>
    <source>
        <strain evidence="2">ML311-T8</strain>
    </source>
</reference>
<organism evidence="1 2">
    <name type="scientific">Paenibacillus psychroresistens</name>
    <dbReference type="NCBI Taxonomy" id="1778678"/>
    <lineage>
        <taxon>Bacteria</taxon>
        <taxon>Bacillati</taxon>
        <taxon>Bacillota</taxon>
        <taxon>Bacilli</taxon>
        <taxon>Bacillales</taxon>
        <taxon>Paenibacillaceae</taxon>
        <taxon>Paenibacillus</taxon>
    </lineage>
</organism>
<dbReference type="Proteomes" id="UP000426246">
    <property type="component" value="Chromosome"/>
</dbReference>
<name>A0A6B8RLC1_9BACL</name>
<sequence length="78" mass="9024">MNNEPYFCPNCRSNRVKFSLITTHSQAFMKNAHDGSITEMADDEFTASMDPDIQCRVCSFIGNELRFIKQAEREPRTM</sequence>
<evidence type="ECO:0000313" key="1">
    <source>
        <dbReference type="EMBL" id="QGQ96216.1"/>
    </source>
</evidence>
<dbReference type="OrthoDB" id="2382008at2"/>
<dbReference type="RefSeq" id="WP_155701252.1">
    <property type="nucleotide sequence ID" value="NZ_CP034235.1"/>
</dbReference>
<evidence type="ECO:0008006" key="3">
    <source>
        <dbReference type="Google" id="ProtNLM"/>
    </source>
</evidence>
<proteinExistence type="predicted"/>
<dbReference type="AlphaFoldDB" id="A0A6B8RLC1"/>